<gene>
    <name evidence="1" type="ORF">P5F74_11730</name>
</gene>
<dbReference type="EMBL" id="JAROAS010000022">
    <property type="protein sequence ID" value="MED4128807.1"/>
    <property type="molecule type" value="Genomic_DNA"/>
</dbReference>
<dbReference type="InterPro" id="IPR011008">
    <property type="entry name" value="Dimeric_a/b-barrel"/>
</dbReference>
<accession>A0ABU6NPT9</accession>
<comment type="caution">
    <text evidence="1">The sequence shown here is derived from an EMBL/GenBank/DDBJ whole genome shotgun (WGS) entry which is preliminary data.</text>
</comment>
<reference evidence="1 2" key="1">
    <citation type="submission" date="2023-03" db="EMBL/GenBank/DDBJ databases">
        <title>Bacillus Genome Sequencing.</title>
        <authorList>
            <person name="Dunlap C."/>
        </authorList>
    </citation>
    <scope>NUCLEOTIDE SEQUENCE [LARGE SCALE GENOMIC DNA]</scope>
    <source>
        <strain evidence="1 2">B-4107</strain>
    </source>
</reference>
<dbReference type="RefSeq" id="WP_035392823.1">
    <property type="nucleotide sequence ID" value="NZ_CP042163.1"/>
</dbReference>
<proteinExistence type="predicted"/>
<keyword evidence="2" id="KW-1185">Reference proteome</keyword>
<dbReference type="Proteomes" id="UP001341820">
    <property type="component" value="Unassembled WGS sequence"/>
</dbReference>
<sequence>MIVSITRLHLRGIRTLPTFAWMTVRSHFQIRKTKGLEHVSYRKEGMLTYWTMSIWHSPEDMKAFRNHGAHLRAMKHSRQLADELQYIQFSTTSKTLSWDECKEKLHQKYRANELVTEKNGL</sequence>
<evidence type="ECO:0000313" key="1">
    <source>
        <dbReference type="EMBL" id="MED4128807.1"/>
    </source>
</evidence>
<protein>
    <submittedName>
        <fullName evidence="1">DUF3291 domain-containing protein</fullName>
    </submittedName>
</protein>
<name>A0ABU6NPT9_9BACI</name>
<evidence type="ECO:0000313" key="2">
    <source>
        <dbReference type="Proteomes" id="UP001341820"/>
    </source>
</evidence>
<organism evidence="1 2">
    <name type="scientific">Shouchella miscanthi</name>
    <dbReference type="NCBI Taxonomy" id="2598861"/>
    <lineage>
        <taxon>Bacteria</taxon>
        <taxon>Bacillati</taxon>
        <taxon>Bacillota</taxon>
        <taxon>Bacilli</taxon>
        <taxon>Bacillales</taxon>
        <taxon>Bacillaceae</taxon>
        <taxon>Shouchella</taxon>
    </lineage>
</organism>
<dbReference type="SUPFAM" id="SSF54909">
    <property type="entry name" value="Dimeric alpha+beta barrel"/>
    <property type="match status" value="1"/>
</dbReference>